<keyword evidence="3" id="KW-1185">Reference proteome</keyword>
<dbReference type="Proteomes" id="UP001187221">
    <property type="component" value="Unassembled WGS sequence"/>
</dbReference>
<reference evidence="2 3" key="1">
    <citation type="submission" date="2023-06" db="EMBL/GenBank/DDBJ databases">
        <title>Draft genome sequence of Novosphingobium sp. strain IK01.</title>
        <authorList>
            <person name="Hatamoto M."/>
            <person name="Ikarashi T."/>
            <person name="Yamaguchi T."/>
        </authorList>
    </citation>
    <scope>NUCLEOTIDE SEQUENCE [LARGE SCALE GENOMIC DNA]</scope>
    <source>
        <strain evidence="2 3">IK01</strain>
    </source>
</reference>
<organism evidence="2 3">
    <name type="scientific">Novosphingobium pituita</name>
    <dbReference type="NCBI Taxonomy" id="3056842"/>
    <lineage>
        <taxon>Bacteria</taxon>
        <taxon>Pseudomonadati</taxon>
        <taxon>Pseudomonadota</taxon>
        <taxon>Alphaproteobacteria</taxon>
        <taxon>Sphingomonadales</taxon>
        <taxon>Sphingomonadaceae</taxon>
        <taxon>Novosphingobium</taxon>
    </lineage>
</organism>
<feature type="compositionally biased region" description="Basic and acidic residues" evidence="1">
    <location>
        <begin position="9"/>
        <end position="20"/>
    </location>
</feature>
<evidence type="ECO:0000313" key="2">
    <source>
        <dbReference type="EMBL" id="GMM59779.1"/>
    </source>
</evidence>
<sequence>MAKIMNLRDAPKVSDTKSIDQRAPGASGTGIGVRLPRARLRPRRRRTDSKRPIATASIG</sequence>
<gene>
    <name evidence="2" type="ORF">NUTIK01_05560</name>
</gene>
<proteinExistence type="predicted"/>
<accession>A0ABQ6P5E5</accession>
<comment type="caution">
    <text evidence="2">The sequence shown here is derived from an EMBL/GenBank/DDBJ whole genome shotgun (WGS) entry which is preliminary data.</text>
</comment>
<dbReference type="EMBL" id="BTFW01000001">
    <property type="protein sequence ID" value="GMM59779.1"/>
    <property type="molecule type" value="Genomic_DNA"/>
</dbReference>
<evidence type="ECO:0000313" key="3">
    <source>
        <dbReference type="Proteomes" id="UP001187221"/>
    </source>
</evidence>
<name>A0ABQ6P5E5_9SPHN</name>
<evidence type="ECO:0000256" key="1">
    <source>
        <dbReference type="SAM" id="MobiDB-lite"/>
    </source>
</evidence>
<protein>
    <submittedName>
        <fullName evidence="2">Uncharacterized protein</fullName>
    </submittedName>
</protein>
<feature type="region of interest" description="Disordered" evidence="1">
    <location>
        <begin position="1"/>
        <end position="59"/>
    </location>
</feature>
<feature type="compositionally biased region" description="Basic residues" evidence="1">
    <location>
        <begin position="36"/>
        <end position="48"/>
    </location>
</feature>